<accession>A0A081D206</accession>
<dbReference type="Proteomes" id="UP000028701">
    <property type="component" value="Unassembled WGS sequence"/>
</dbReference>
<dbReference type="EMBL" id="BBJU01000029">
    <property type="protein sequence ID" value="GAK72952.1"/>
    <property type="molecule type" value="Genomic_DNA"/>
</dbReference>
<name>A0A081D206_9HYPH</name>
<gene>
    <name evidence="2" type="ORF">RRU01S_29_00690</name>
</gene>
<proteinExistence type="predicted"/>
<reference evidence="2 3" key="1">
    <citation type="submission" date="2014-08" db="EMBL/GenBank/DDBJ databases">
        <title>Whole genome shotgun sequence of Rhizobium rubi NBRC 13261.</title>
        <authorList>
            <person name="Katano-Makiyama Y."/>
            <person name="Hosoyama A."/>
            <person name="Hashimoto M."/>
            <person name="Hosoyama Y."/>
            <person name="Noguchi M."/>
            <person name="Tsuchikane K."/>
            <person name="Uohara A."/>
            <person name="Ohji S."/>
            <person name="Ichikawa N."/>
            <person name="Kimura A."/>
            <person name="Yamazoe A."/>
            <person name="Fujita N."/>
        </authorList>
    </citation>
    <scope>NUCLEOTIDE SEQUENCE [LARGE SCALE GENOMIC DNA]</scope>
    <source>
        <strain evidence="2 3">NBRC 13261</strain>
    </source>
</reference>
<comment type="caution">
    <text evidence="2">The sequence shown here is derived from an EMBL/GenBank/DDBJ whole genome shotgun (WGS) entry which is preliminary data.</text>
</comment>
<evidence type="ECO:0000256" key="1">
    <source>
        <dbReference type="SAM" id="MobiDB-lite"/>
    </source>
</evidence>
<sequence length="72" mass="8124">MRIKPRRFERKLGSHGAASPSETKPRETQNSTPIDTRTPGRAIWDYDVEIDAHRPSSCSQDSQIELSNAKKS</sequence>
<evidence type="ECO:0000313" key="2">
    <source>
        <dbReference type="EMBL" id="GAK72952.1"/>
    </source>
</evidence>
<feature type="region of interest" description="Disordered" evidence="1">
    <location>
        <begin position="1"/>
        <end position="41"/>
    </location>
</feature>
<dbReference type="AlphaFoldDB" id="A0A081D206"/>
<organism evidence="2 3">
    <name type="scientific">Agrobacterium rubi TR3 = NBRC 13261</name>
    <dbReference type="NCBI Taxonomy" id="1368415"/>
    <lineage>
        <taxon>Bacteria</taxon>
        <taxon>Pseudomonadati</taxon>
        <taxon>Pseudomonadota</taxon>
        <taxon>Alphaproteobacteria</taxon>
        <taxon>Hyphomicrobiales</taxon>
        <taxon>Rhizobiaceae</taxon>
        <taxon>Rhizobium/Agrobacterium group</taxon>
        <taxon>Agrobacterium</taxon>
    </lineage>
</organism>
<protein>
    <submittedName>
        <fullName evidence="2">Uncharacterized protein</fullName>
    </submittedName>
</protein>
<evidence type="ECO:0000313" key="3">
    <source>
        <dbReference type="Proteomes" id="UP000028701"/>
    </source>
</evidence>